<dbReference type="InterPro" id="IPR017850">
    <property type="entry name" value="Alkaline_phosphatase_core_sf"/>
</dbReference>
<dbReference type="GO" id="GO:0046872">
    <property type="term" value="F:metal ion binding"/>
    <property type="evidence" value="ECO:0007669"/>
    <property type="project" value="UniProtKB-KW"/>
</dbReference>
<keyword evidence="5" id="KW-0732">Signal</keyword>
<evidence type="ECO:0000256" key="2">
    <source>
        <dbReference type="ARBA" id="ARBA00022723"/>
    </source>
</evidence>
<dbReference type="RefSeq" id="WP_200797036.1">
    <property type="nucleotide sequence ID" value="NZ_FQYR01000002.1"/>
</dbReference>
<dbReference type="InParanoid" id="A0A1M6BF30"/>
<sequence length="604" mass="67332">MMKKLSAFLTILLSGLVSAAPVKPNVVVIMTDDQGYGDLSCLGNAHFQTPNLDALHANSVRFTDFHVDPTCSPTRSALMTGRYSRRVGVWHTIVSGNFLREGEVTMADVFTQNGYRTGMFGKWHLGNGVPYRPIDRGFQEVLTLGDGGPGTTADYMFNDRVNDLYNYNGEWEEKPREGWAPDVFFDAAENFVKTTPGDQPFFLYLPTYLPHGPHTIPDLKLAEPFSDTVKKHKAQYFYAGIRRIDERIGKLRKLLEERNLSENTIFIFLTDNGGTAGVKVFNAGMRGKKGSEYDGGHRVPLFVHWPAGKLAAGKEVGGMTMHIDILPTLVDMLDLKTPERVKLDGRSFATQLRNPEAKLPERSTVIERQRNFNGKDFEASVVLRGKWRLVNGKQLYDISKDSGQKQDLAAGNSDLVKQLRDDYLAYAKDVGRPQEKVETKIVGSEQQPEVMLHSHDCYGRSMEPWNHALVARGVRSSGNWVVRVQQPGKYRLEVRRWPREAKTALNAAPDLKKRLVDSYVTGGKPVHGLLQGAKGKAVALPVESVSLSIDGAEPDLNKPSEGAESAVFERELTAGRHEIKAMLLGENGKPLTGAYFIYIRKIQK</sequence>
<protein>
    <submittedName>
        <fullName evidence="7">Arylsulfatase A</fullName>
    </submittedName>
</protein>
<feature type="signal peptide" evidence="5">
    <location>
        <begin position="1"/>
        <end position="19"/>
    </location>
</feature>
<feature type="chain" id="PRO_5012838848" evidence="5">
    <location>
        <begin position="20"/>
        <end position="604"/>
    </location>
</feature>
<dbReference type="InterPro" id="IPR024607">
    <property type="entry name" value="Sulfatase_CS"/>
</dbReference>
<dbReference type="InterPro" id="IPR050738">
    <property type="entry name" value="Sulfatase"/>
</dbReference>
<dbReference type="Proteomes" id="UP000184510">
    <property type="component" value="Unassembled WGS sequence"/>
</dbReference>
<reference evidence="7 8" key="1">
    <citation type="submission" date="2016-11" db="EMBL/GenBank/DDBJ databases">
        <authorList>
            <person name="Jaros S."/>
            <person name="Januszkiewicz K."/>
            <person name="Wedrychowicz H."/>
        </authorList>
    </citation>
    <scope>NUCLEOTIDE SEQUENCE [LARGE SCALE GENOMIC DNA]</scope>
    <source>
        <strain evidence="7 8">DSM 18772</strain>
    </source>
</reference>
<dbReference type="Gene3D" id="3.30.1120.10">
    <property type="match status" value="1"/>
</dbReference>
<evidence type="ECO:0000313" key="8">
    <source>
        <dbReference type="Proteomes" id="UP000184510"/>
    </source>
</evidence>
<dbReference type="Gene3D" id="3.40.720.10">
    <property type="entry name" value="Alkaline Phosphatase, subunit A"/>
    <property type="match status" value="1"/>
</dbReference>
<accession>A0A1M6BF30</accession>
<dbReference type="EMBL" id="FQYR01000002">
    <property type="protein sequence ID" value="SHI47296.1"/>
    <property type="molecule type" value="Genomic_DNA"/>
</dbReference>
<keyword evidence="3" id="KW-0378">Hydrolase</keyword>
<organism evidence="7 8">
    <name type="scientific">Rubritalea squalenifaciens DSM 18772</name>
    <dbReference type="NCBI Taxonomy" id="1123071"/>
    <lineage>
        <taxon>Bacteria</taxon>
        <taxon>Pseudomonadati</taxon>
        <taxon>Verrucomicrobiota</taxon>
        <taxon>Verrucomicrobiia</taxon>
        <taxon>Verrucomicrobiales</taxon>
        <taxon>Rubritaleaceae</taxon>
        <taxon>Rubritalea</taxon>
    </lineage>
</organism>
<dbReference type="PANTHER" id="PTHR42693">
    <property type="entry name" value="ARYLSULFATASE FAMILY MEMBER"/>
    <property type="match status" value="1"/>
</dbReference>
<proteinExistence type="inferred from homology"/>
<evidence type="ECO:0000259" key="6">
    <source>
        <dbReference type="Pfam" id="PF00884"/>
    </source>
</evidence>
<evidence type="ECO:0000256" key="3">
    <source>
        <dbReference type="ARBA" id="ARBA00022801"/>
    </source>
</evidence>
<keyword evidence="2" id="KW-0479">Metal-binding</keyword>
<dbReference type="InterPro" id="IPR000917">
    <property type="entry name" value="Sulfatase_N"/>
</dbReference>
<dbReference type="STRING" id="1123071.SAMN02745181_0198"/>
<dbReference type="PROSITE" id="PS00523">
    <property type="entry name" value="SULFATASE_1"/>
    <property type="match status" value="1"/>
</dbReference>
<dbReference type="PANTHER" id="PTHR42693:SF53">
    <property type="entry name" value="ENDO-4-O-SULFATASE"/>
    <property type="match status" value="1"/>
</dbReference>
<dbReference type="GO" id="GO:0004065">
    <property type="term" value="F:arylsulfatase activity"/>
    <property type="evidence" value="ECO:0007669"/>
    <property type="project" value="TreeGrafter"/>
</dbReference>
<keyword evidence="8" id="KW-1185">Reference proteome</keyword>
<dbReference type="Pfam" id="PF00884">
    <property type="entry name" value="Sulfatase"/>
    <property type="match status" value="1"/>
</dbReference>
<gene>
    <name evidence="7" type="ORF">SAMN02745181_0198</name>
</gene>
<feature type="domain" description="Sulfatase N-terminal" evidence="6">
    <location>
        <begin position="24"/>
        <end position="334"/>
    </location>
</feature>
<evidence type="ECO:0000256" key="1">
    <source>
        <dbReference type="ARBA" id="ARBA00008779"/>
    </source>
</evidence>
<evidence type="ECO:0000256" key="5">
    <source>
        <dbReference type="SAM" id="SignalP"/>
    </source>
</evidence>
<comment type="similarity">
    <text evidence="1">Belongs to the sulfatase family.</text>
</comment>
<name>A0A1M6BF30_9BACT</name>
<dbReference type="SUPFAM" id="SSF53649">
    <property type="entry name" value="Alkaline phosphatase-like"/>
    <property type="match status" value="1"/>
</dbReference>
<keyword evidence="4" id="KW-0106">Calcium</keyword>
<dbReference type="AlphaFoldDB" id="A0A1M6BF30"/>
<evidence type="ECO:0000256" key="4">
    <source>
        <dbReference type="ARBA" id="ARBA00022837"/>
    </source>
</evidence>
<dbReference type="CDD" id="cd16146">
    <property type="entry name" value="ARS_like"/>
    <property type="match status" value="1"/>
</dbReference>
<evidence type="ECO:0000313" key="7">
    <source>
        <dbReference type="EMBL" id="SHI47296.1"/>
    </source>
</evidence>